<dbReference type="PANTHER" id="PTHR46138:SF1">
    <property type="entry name" value="PROTEIN DR1"/>
    <property type="match status" value="1"/>
</dbReference>
<sequence>MGSPERELCPPPSEEDELTLPRASINKMIKELVPSVRVAFESRELILNCCTEFIHLLSSEANEVCNQSNKKTINAEHVLTALDRLGFSDYTLEAEAVLKDCKAVAAKRRRQSTRLENLGIPEEELLRQQQELFAKKPRNRRNDAVKKQQPLCALLAKDSEWVDILQSPQTDTASSSTIVSDEEEVLQLVECEDGPQMKPLAIMFPGLLDKDPKTLQGMLTKAMSTTEVTRHLVNLGQKANFTFMKKADRLIPPDKQWMESLTENSNSYCSIDSGLLSNCISSDYEADNEIADGKWSENKIKKRRKHIGSTNQSTPEVLSSHDIVSTGYLLK</sequence>
<protein>
    <recommendedName>
        <fullName evidence="3">Protein Dr1</fullName>
    </recommendedName>
    <alternativeName>
        <fullName evidence="6">Down-regulator of transcription 1</fullName>
    </alternativeName>
    <alternativeName>
        <fullName evidence="5">Negative cofactor 2-beta</fullName>
    </alternativeName>
</protein>
<dbReference type="PANTHER" id="PTHR46138">
    <property type="entry name" value="PROTEIN DR1"/>
    <property type="match status" value="1"/>
</dbReference>
<dbReference type="GO" id="GO:0051123">
    <property type="term" value="P:RNA polymerase II preinitiation complex assembly"/>
    <property type="evidence" value="ECO:0007669"/>
    <property type="project" value="TreeGrafter"/>
</dbReference>
<evidence type="ECO:0000256" key="3">
    <source>
        <dbReference type="ARBA" id="ARBA00018742"/>
    </source>
</evidence>
<feature type="domain" description="Transcription factor CBF/NF-Y/archaeal histone" evidence="7">
    <location>
        <begin position="19"/>
        <end position="82"/>
    </location>
</feature>
<dbReference type="InterPro" id="IPR003958">
    <property type="entry name" value="CBFA_NFYB_domain"/>
</dbReference>
<dbReference type="InterPro" id="IPR009072">
    <property type="entry name" value="Histone-fold"/>
</dbReference>
<keyword evidence="4" id="KW-0539">Nucleus</keyword>
<accession>A0A835L8S3</accession>
<dbReference type="SUPFAM" id="SSF47113">
    <property type="entry name" value="Histone-fold"/>
    <property type="match status" value="1"/>
</dbReference>
<evidence type="ECO:0000313" key="8">
    <source>
        <dbReference type="EMBL" id="KAF9414574.1"/>
    </source>
</evidence>
<dbReference type="CDD" id="cd22905">
    <property type="entry name" value="HFD_Dr1"/>
    <property type="match status" value="1"/>
</dbReference>
<dbReference type="GO" id="GO:0017054">
    <property type="term" value="C:negative cofactor 2 complex"/>
    <property type="evidence" value="ECO:0007669"/>
    <property type="project" value="InterPro"/>
</dbReference>
<dbReference type="GO" id="GO:0016251">
    <property type="term" value="F:RNA polymerase II general transcription initiation factor activity"/>
    <property type="evidence" value="ECO:0007669"/>
    <property type="project" value="TreeGrafter"/>
</dbReference>
<evidence type="ECO:0000313" key="9">
    <source>
        <dbReference type="Proteomes" id="UP000648187"/>
    </source>
</evidence>
<name>A0A835L8S3_SPOEX</name>
<evidence type="ECO:0000256" key="5">
    <source>
        <dbReference type="ARBA" id="ARBA00030451"/>
    </source>
</evidence>
<gene>
    <name evidence="8" type="ORF">HW555_007581</name>
</gene>
<dbReference type="Proteomes" id="UP000648187">
    <property type="component" value="Unassembled WGS sequence"/>
</dbReference>
<dbReference type="Gene3D" id="1.10.20.10">
    <property type="entry name" value="Histone, subunit A"/>
    <property type="match status" value="1"/>
</dbReference>
<comment type="caution">
    <text evidence="8">The sequence shown here is derived from an EMBL/GenBank/DDBJ whole genome shotgun (WGS) entry which is preliminary data.</text>
</comment>
<organism evidence="8 9">
    <name type="scientific">Spodoptera exigua</name>
    <name type="common">Beet armyworm</name>
    <name type="synonym">Noctua fulgens</name>
    <dbReference type="NCBI Taxonomy" id="7107"/>
    <lineage>
        <taxon>Eukaryota</taxon>
        <taxon>Metazoa</taxon>
        <taxon>Ecdysozoa</taxon>
        <taxon>Arthropoda</taxon>
        <taxon>Hexapoda</taxon>
        <taxon>Insecta</taxon>
        <taxon>Pterygota</taxon>
        <taxon>Neoptera</taxon>
        <taxon>Endopterygota</taxon>
        <taxon>Lepidoptera</taxon>
        <taxon>Glossata</taxon>
        <taxon>Ditrysia</taxon>
        <taxon>Noctuoidea</taxon>
        <taxon>Noctuidae</taxon>
        <taxon>Amphipyrinae</taxon>
        <taxon>Spodoptera</taxon>
    </lineage>
</organism>
<proteinExistence type="inferred from homology"/>
<comment type="subcellular location">
    <subcellularLocation>
        <location evidence="1">Nucleus</location>
    </subcellularLocation>
</comment>
<dbReference type="GO" id="GO:0046982">
    <property type="term" value="F:protein heterodimerization activity"/>
    <property type="evidence" value="ECO:0007669"/>
    <property type="project" value="InterPro"/>
</dbReference>
<evidence type="ECO:0000259" key="7">
    <source>
        <dbReference type="Pfam" id="PF00808"/>
    </source>
</evidence>
<dbReference type="GO" id="GO:0017025">
    <property type="term" value="F:TBP-class protein binding"/>
    <property type="evidence" value="ECO:0007669"/>
    <property type="project" value="TreeGrafter"/>
</dbReference>
<evidence type="ECO:0000256" key="2">
    <source>
        <dbReference type="ARBA" id="ARBA00009245"/>
    </source>
</evidence>
<dbReference type="EMBL" id="JACKWZ010000130">
    <property type="protein sequence ID" value="KAF9414574.1"/>
    <property type="molecule type" value="Genomic_DNA"/>
</dbReference>
<comment type="similarity">
    <text evidence="2">Belongs to the NC2 beta/DR1 family.</text>
</comment>
<dbReference type="AlphaFoldDB" id="A0A835L8S3"/>
<dbReference type="FunFam" id="1.10.20.10:FF:000019">
    <property type="entry name" value="Negative cofactor 2 beta"/>
    <property type="match status" value="1"/>
</dbReference>
<reference evidence="8" key="1">
    <citation type="submission" date="2020-08" db="EMBL/GenBank/DDBJ databases">
        <title>Spodoptera exigua strain:BAW_Kor-Di-RS1 Genome sequencing and assembly.</title>
        <authorList>
            <person name="Kim J."/>
            <person name="Nam H.Y."/>
            <person name="Kwon M."/>
            <person name="Choi J.H."/>
            <person name="Cho S.R."/>
            <person name="Kim G.-H."/>
        </authorList>
    </citation>
    <scope>NUCLEOTIDE SEQUENCE</scope>
    <source>
        <strain evidence="8">BAW_Kor-Di-RS1</strain>
        <tissue evidence="8">Whole-body</tissue>
    </source>
</reference>
<dbReference type="GO" id="GO:0000122">
    <property type="term" value="P:negative regulation of transcription by RNA polymerase II"/>
    <property type="evidence" value="ECO:0007669"/>
    <property type="project" value="InterPro"/>
</dbReference>
<evidence type="ECO:0000256" key="6">
    <source>
        <dbReference type="ARBA" id="ARBA00032651"/>
    </source>
</evidence>
<keyword evidence="9" id="KW-1185">Reference proteome</keyword>
<dbReference type="Pfam" id="PF00808">
    <property type="entry name" value="CBFD_NFYB_HMF"/>
    <property type="match status" value="1"/>
</dbReference>
<dbReference type="InterPro" id="IPR042225">
    <property type="entry name" value="Ncb2"/>
</dbReference>
<evidence type="ECO:0000256" key="4">
    <source>
        <dbReference type="ARBA" id="ARBA00023242"/>
    </source>
</evidence>
<evidence type="ECO:0000256" key="1">
    <source>
        <dbReference type="ARBA" id="ARBA00004123"/>
    </source>
</evidence>